<evidence type="ECO:0000256" key="17">
    <source>
        <dbReference type="ARBA" id="ARBA00023329"/>
    </source>
</evidence>
<gene>
    <name evidence="22" type="ORF">CVT26_001526</name>
</gene>
<evidence type="ECO:0000256" key="2">
    <source>
        <dbReference type="ARBA" id="ARBA00004358"/>
    </source>
</evidence>
<evidence type="ECO:0000256" key="16">
    <source>
        <dbReference type="ARBA" id="ARBA00023157"/>
    </source>
</evidence>
<evidence type="ECO:0000256" key="4">
    <source>
        <dbReference type="ARBA" id="ARBA00004614"/>
    </source>
</evidence>
<dbReference type="AlphaFoldDB" id="A0A409VTT2"/>
<sequence length="448" mass="47685">MLPFRGLVSTLFVLFFVISGALCEDKPCTAHDSGKFYDLNSLKPSKDYEIITPSGQKICLNVCQNVRTDLFGLKDDVDAGDVAGFIRRPHGDFAFGKLNTTVAVIESRPRLVMSNGSRCKATSNGSPGDVRGSSVVEFICDASAGTGAPRLVAELPPGDDEIGCAYVFEWRTKAACPTSEGGFISGFFTAVGIIFLVLLMTYTVLGTLYNRYVLQLRGYDQIPQFSIESMKYHGREALDWIKDIMAMYNIGGGSGGGYGRAATNPVSHQSQVSAFNASDDLEEGGVNDAAAGGFIRPQAKRTTSNPFQRADINPVSHQSQVTAQAQSLSYAQTPTPAQSSFTPPQSTQSPPNPSTPQAGRRIIQVPQAREPTKEEREFMLGEDESDAEELGEVSAPPPSLPSEQLISTTPSPPGGSTPATSSTPAIAESNQAAALRGRDLGGGDAIRL</sequence>
<evidence type="ECO:0000256" key="11">
    <source>
        <dbReference type="ARBA" id="ARBA00022989"/>
    </source>
</evidence>
<evidence type="ECO:0000256" key="20">
    <source>
        <dbReference type="SAM" id="SignalP"/>
    </source>
</evidence>
<feature type="region of interest" description="Disordered" evidence="18">
    <location>
        <begin position="288"/>
        <end position="448"/>
    </location>
</feature>
<evidence type="ECO:0000256" key="6">
    <source>
        <dbReference type="ARBA" id="ARBA00013776"/>
    </source>
</evidence>
<keyword evidence="23" id="KW-1185">Reference proteome</keyword>
<feature type="chain" id="PRO_5019102205" description="Autophagy-related protein 27" evidence="20">
    <location>
        <begin position="24"/>
        <end position="448"/>
    </location>
</feature>
<keyword evidence="12" id="KW-0072">Autophagy</keyword>
<feature type="signal peptide" evidence="20">
    <location>
        <begin position="1"/>
        <end position="23"/>
    </location>
</feature>
<comment type="similarity">
    <text evidence="5">Belongs to the ATG27 family.</text>
</comment>
<evidence type="ECO:0000256" key="18">
    <source>
        <dbReference type="SAM" id="MobiDB-lite"/>
    </source>
</evidence>
<evidence type="ECO:0000256" key="3">
    <source>
        <dbReference type="ARBA" id="ARBA00004472"/>
    </source>
</evidence>
<keyword evidence="16" id="KW-1015">Disulfide bond</keyword>
<organism evidence="22 23">
    <name type="scientific">Gymnopilus dilepis</name>
    <dbReference type="NCBI Taxonomy" id="231916"/>
    <lineage>
        <taxon>Eukaryota</taxon>
        <taxon>Fungi</taxon>
        <taxon>Dikarya</taxon>
        <taxon>Basidiomycota</taxon>
        <taxon>Agaricomycotina</taxon>
        <taxon>Agaricomycetes</taxon>
        <taxon>Agaricomycetidae</taxon>
        <taxon>Agaricales</taxon>
        <taxon>Agaricineae</taxon>
        <taxon>Hymenogastraceae</taxon>
        <taxon>Gymnopilus</taxon>
    </lineage>
</organism>
<dbReference type="GO" id="GO:0000139">
    <property type="term" value="C:Golgi membrane"/>
    <property type="evidence" value="ECO:0007669"/>
    <property type="project" value="UniProtKB-SubCell"/>
</dbReference>
<keyword evidence="8 19" id="KW-0812">Transmembrane</keyword>
<feature type="compositionally biased region" description="Low complexity" evidence="18">
    <location>
        <begin position="332"/>
        <end position="349"/>
    </location>
</feature>
<evidence type="ECO:0000256" key="19">
    <source>
        <dbReference type="SAM" id="Phobius"/>
    </source>
</evidence>
<evidence type="ECO:0000256" key="12">
    <source>
        <dbReference type="ARBA" id="ARBA00023006"/>
    </source>
</evidence>
<keyword evidence="9 20" id="KW-0732">Signal</keyword>
<keyword evidence="10" id="KW-0653">Protein transport</keyword>
<dbReference type="GO" id="GO:0010008">
    <property type="term" value="C:endosome membrane"/>
    <property type="evidence" value="ECO:0007669"/>
    <property type="project" value="UniProtKB-SubCell"/>
</dbReference>
<dbReference type="STRING" id="231916.A0A409VTT2"/>
<evidence type="ECO:0000256" key="8">
    <source>
        <dbReference type="ARBA" id="ARBA00022692"/>
    </source>
</evidence>
<feature type="compositionally biased region" description="Acidic residues" evidence="18">
    <location>
        <begin position="380"/>
        <end position="391"/>
    </location>
</feature>
<dbReference type="Gene3D" id="2.70.130.10">
    <property type="entry name" value="Mannose-6-phosphate receptor binding domain"/>
    <property type="match status" value="1"/>
</dbReference>
<comment type="caution">
    <text evidence="22">The sequence shown here is derived from an EMBL/GenBank/DDBJ whole genome shotgun (WGS) entry which is preliminary data.</text>
</comment>
<keyword evidence="13" id="KW-0333">Golgi apparatus</keyword>
<dbReference type="InParanoid" id="A0A409VTT2"/>
<accession>A0A409VTT2</accession>
<feature type="transmembrane region" description="Helical" evidence="19">
    <location>
        <begin position="183"/>
        <end position="209"/>
    </location>
</feature>
<keyword evidence="7" id="KW-0813">Transport</keyword>
<feature type="compositionally biased region" description="Basic and acidic residues" evidence="18">
    <location>
        <begin position="436"/>
        <end position="448"/>
    </location>
</feature>
<feature type="compositionally biased region" description="Polar residues" evidence="18">
    <location>
        <begin position="315"/>
        <end position="331"/>
    </location>
</feature>
<reference evidence="22 23" key="1">
    <citation type="journal article" date="2018" name="Evol. Lett.">
        <title>Horizontal gene cluster transfer increased hallucinogenic mushroom diversity.</title>
        <authorList>
            <person name="Reynolds H.T."/>
            <person name="Vijayakumar V."/>
            <person name="Gluck-Thaler E."/>
            <person name="Korotkin H.B."/>
            <person name="Matheny P.B."/>
            <person name="Slot J.C."/>
        </authorList>
    </citation>
    <scope>NUCLEOTIDE SEQUENCE [LARGE SCALE GENOMIC DNA]</scope>
    <source>
        <strain evidence="22 23">SRW20</strain>
    </source>
</reference>
<evidence type="ECO:0000313" key="23">
    <source>
        <dbReference type="Proteomes" id="UP000284706"/>
    </source>
</evidence>
<evidence type="ECO:0000256" key="13">
    <source>
        <dbReference type="ARBA" id="ARBA00023034"/>
    </source>
</evidence>
<feature type="compositionally biased region" description="Low complexity" evidence="18">
    <location>
        <begin position="416"/>
        <end position="425"/>
    </location>
</feature>
<dbReference type="PANTHER" id="PTHR15071:SF0">
    <property type="entry name" value="MANNOSE 6-PHOSPHATE RECEPTOR-LIKE PROTEIN 1"/>
    <property type="match status" value="1"/>
</dbReference>
<keyword evidence="11 19" id="KW-1133">Transmembrane helix</keyword>
<evidence type="ECO:0000256" key="10">
    <source>
        <dbReference type="ARBA" id="ARBA00022927"/>
    </source>
</evidence>
<evidence type="ECO:0000313" key="22">
    <source>
        <dbReference type="EMBL" id="PPQ69657.1"/>
    </source>
</evidence>
<dbReference type="InterPro" id="IPR009011">
    <property type="entry name" value="Man6P_isomerase_rcpt-bd_dom_sf"/>
</dbReference>
<evidence type="ECO:0000256" key="5">
    <source>
        <dbReference type="ARBA" id="ARBA00005363"/>
    </source>
</evidence>
<dbReference type="Pfam" id="PF09451">
    <property type="entry name" value="ATG27"/>
    <property type="match status" value="1"/>
</dbReference>
<keyword evidence="17" id="KW-0968">Cytoplasmic vesicle</keyword>
<comment type="subcellular location">
    <subcellularLocation>
        <location evidence="2">Cytoplasmic vesicle membrane</location>
        <topology evidence="2">Single-pass type I membrane protein</topology>
    </subcellularLocation>
    <subcellularLocation>
        <location evidence="4">Golgi apparatus membrane</location>
        <topology evidence="4">Single-pass type I membrane protein</topology>
    </subcellularLocation>
    <subcellularLocation>
        <location evidence="1">Mitochondrion membrane</location>
        <topology evidence="1">Single-pass membrane protein</topology>
    </subcellularLocation>
    <subcellularLocation>
        <location evidence="3">Preautophagosomal structure membrane</location>
        <topology evidence="3">Single-pass type I membrane protein</topology>
    </subcellularLocation>
</comment>
<feature type="compositionally biased region" description="Basic and acidic residues" evidence="18">
    <location>
        <begin position="370"/>
        <end position="379"/>
    </location>
</feature>
<protein>
    <recommendedName>
        <fullName evidence="6">Autophagy-related protein 27</fullName>
    </recommendedName>
</protein>
<proteinExistence type="inferred from homology"/>
<dbReference type="OrthoDB" id="4504960at2759"/>
<evidence type="ECO:0000259" key="21">
    <source>
        <dbReference type="PROSITE" id="PS51914"/>
    </source>
</evidence>
<dbReference type="Proteomes" id="UP000284706">
    <property type="component" value="Unassembled WGS sequence"/>
</dbReference>
<evidence type="ECO:0000256" key="7">
    <source>
        <dbReference type="ARBA" id="ARBA00022448"/>
    </source>
</evidence>
<evidence type="ECO:0000256" key="14">
    <source>
        <dbReference type="ARBA" id="ARBA00023128"/>
    </source>
</evidence>
<evidence type="ECO:0000256" key="9">
    <source>
        <dbReference type="ARBA" id="ARBA00022729"/>
    </source>
</evidence>
<evidence type="ECO:0000256" key="1">
    <source>
        <dbReference type="ARBA" id="ARBA00004304"/>
    </source>
</evidence>
<feature type="domain" description="MRH" evidence="21">
    <location>
        <begin position="26"/>
        <end position="178"/>
    </location>
</feature>
<dbReference type="PROSITE" id="PS51914">
    <property type="entry name" value="MRH"/>
    <property type="match status" value="1"/>
</dbReference>
<dbReference type="SUPFAM" id="SSF50911">
    <property type="entry name" value="Mannose 6-phosphate receptor domain"/>
    <property type="match status" value="1"/>
</dbReference>
<keyword evidence="14" id="KW-0496">Mitochondrion</keyword>
<dbReference type="PANTHER" id="PTHR15071">
    <property type="entry name" value="MANNOSE-6-PHOSPHATE RECEPTOR FAMILY MEMBER"/>
    <property type="match status" value="1"/>
</dbReference>
<evidence type="ECO:0000256" key="15">
    <source>
        <dbReference type="ARBA" id="ARBA00023136"/>
    </source>
</evidence>
<name>A0A409VTT2_9AGAR</name>
<keyword evidence="15 19" id="KW-0472">Membrane</keyword>
<dbReference type="InterPro" id="IPR018939">
    <property type="entry name" value="Autophagy-rel_prot_27"/>
</dbReference>
<dbReference type="InterPro" id="IPR044865">
    <property type="entry name" value="MRH_dom"/>
</dbReference>
<dbReference type="EMBL" id="NHYE01005566">
    <property type="protein sequence ID" value="PPQ69657.1"/>
    <property type="molecule type" value="Genomic_DNA"/>
</dbReference>